<keyword evidence="2" id="KW-0282">Flagellum</keyword>
<evidence type="ECO:0000313" key="3">
    <source>
        <dbReference type="Proteomes" id="UP001597506"/>
    </source>
</evidence>
<sequence>MKKFGLFIAGGIAAIILLANLGPMVGLALSLLILYYSFKEFVKAETTFSKVMWGLIGLAALTISIGNVPAILGLVAIYILYVVIRNWKKAEKETVETSDPFTNFEKEWSQLKKDY</sequence>
<dbReference type="RefSeq" id="WP_071413316.1">
    <property type="nucleotide sequence ID" value="NZ_JBHUMF010000014.1"/>
</dbReference>
<reference evidence="3" key="1">
    <citation type="journal article" date="2019" name="Int. J. Syst. Evol. Microbiol.">
        <title>The Global Catalogue of Microorganisms (GCM) 10K type strain sequencing project: providing services to taxonomists for standard genome sequencing and annotation.</title>
        <authorList>
            <consortium name="The Broad Institute Genomics Platform"/>
            <consortium name="The Broad Institute Genome Sequencing Center for Infectious Disease"/>
            <person name="Wu L."/>
            <person name="Ma J."/>
        </authorList>
    </citation>
    <scope>NUCLEOTIDE SEQUENCE [LARGE SCALE GENOMIC DNA]</scope>
    <source>
        <strain evidence="3">KCTC 3913</strain>
    </source>
</reference>
<keyword evidence="1" id="KW-0812">Transmembrane</keyword>
<name>A0ABW5RP94_9BACI</name>
<keyword evidence="3" id="KW-1185">Reference proteome</keyword>
<proteinExistence type="predicted"/>
<dbReference type="Proteomes" id="UP001597506">
    <property type="component" value="Unassembled WGS sequence"/>
</dbReference>
<evidence type="ECO:0000256" key="1">
    <source>
        <dbReference type="SAM" id="Phobius"/>
    </source>
</evidence>
<organism evidence="2 3">
    <name type="scientific">Bacillus seohaeanensis</name>
    <dbReference type="NCBI Taxonomy" id="284580"/>
    <lineage>
        <taxon>Bacteria</taxon>
        <taxon>Bacillati</taxon>
        <taxon>Bacillota</taxon>
        <taxon>Bacilli</taxon>
        <taxon>Bacillales</taxon>
        <taxon>Bacillaceae</taxon>
        <taxon>Bacillus</taxon>
    </lineage>
</organism>
<gene>
    <name evidence="2" type="ORF">ACFSUL_05815</name>
</gene>
<protein>
    <submittedName>
        <fullName evidence="2">Flagellar basal body rod protein</fullName>
    </submittedName>
</protein>
<evidence type="ECO:0000313" key="2">
    <source>
        <dbReference type="EMBL" id="MFD2680267.1"/>
    </source>
</evidence>
<dbReference type="EMBL" id="JBHUMF010000014">
    <property type="protein sequence ID" value="MFD2680267.1"/>
    <property type="molecule type" value="Genomic_DNA"/>
</dbReference>
<feature type="transmembrane region" description="Helical" evidence="1">
    <location>
        <begin position="56"/>
        <end position="84"/>
    </location>
</feature>
<keyword evidence="1" id="KW-1133">Transmembrane helix</keyword>
<keyword evidence="1" id="KW-0472">Membrane</keyword>
<comment type="caution">
    <text evidence="2">The sequence shown here is derived from an EMBL/GenBank/DDBJ whole genome shotgun (WGS) entry which is preliminary data.</text>
</comment>
<keyword evidence="2" id="KW-0966">Cell projection</keyword>
<keyword evidence="2" id="KW-0969">Cilium</keyword>
<feature type="transmembrane region" description="Helical" evidence="1">
    <location>
        <begin position="7"/>
        <end position="36"/>
    </location>
</feature>
<accession>A0ABW5RP94</accession>